<accession>A0A3N2CU57</accession>
<protein>
    <submittedName>
        <fullName evidence="1">Uncharacterized protein</fullName>
    </submittedName>
</protein>
<evidence type="ECO:0000313" key="2">
    <source>
        <dbReference type="Proteomes" id="UP000281738"/>
    </source>
</evidence>
<dbReference type="AlphaFoldDB" id="A0A3N2CU57"/>
<reference evidence="1 2" key="1">
    <citation type="submission" date="2018-11" db="EMBL/GenBank/DDBJ databases">
        <title>Sequencing the genomes of 1000 actinobacteria strains.</title>
        <authorList>
            <person name="Klenk H.-P."/>
        </authorList>
    </citation>
    <scope>NUCLEOTIDE SEQUENCE [LARGE SCALE GENOMIC DNA]</scope>
    <source>
        <strain evidence="1 2">DSM 12652</strain>
    </source>
</reference>
<organism evidence="1 2">
    <name type="scientific">Nocardioides aurantiacus</name>
    <dbReference type="NCBI Taxonomy" id="86796"/>
    <lineage>
        <taxon>Bacteria</taxon>
        <taxon>Bacillati</taxon>
        <taxon>Actinomycetota</taxon>
        <taxon>Actinomycetes</taxon>
        <taxon>Propionibacteriales</taxon>
        <taxon>Nocardioidaceae</taxon>
        <taxon>Nocardioides</taxon>
    </lineage>
</organism>
<keyword evidence="2" id="KW-1185">Reference proteome</keyword>
<name>A0A3N2CU57_9ACTN</name>
<gene>
    <name evidence="1" type="ORF">EDD33_1920</name>
</gene>
<dbReference type="Proteomes" id="UP000281738">
    <property type="component" value="Unassembled WGS sequence"/>
</dbReference>
<comment type="caution">
    <text evidence="1">The sequence shown here is derived from an EMBL/GenBank/DDBJ whole genome shotgun (WGS) entry which is preliminary data.</text>
</comment>
<evidence type="ECO:0000313" key="1">
    <source>
        <dbReference type="EMBL" id="ROR91060.1"/>
    </source>
</evidence>
<proteinExistence type="predicted"/>
<sequence>MLAHAVLLAEARTYLGALADRASTLDSSLEYERVLLQVDWLHGGRVPPTTAVPTRDPRVLYTIACTAVSNLAAHGVDAMEIELCLAMLEEAHRQDTQP</sequence>
<dbReference type="EMBL" id="RKHO01000001">
    <property type="protein sequence ID" value="ROR91060.1"/>
    <property type="molecule type" value="Genomic_DNA"/>
</dbReference>